<evidence type="ECO:0000256" key="2">
    <source>
        <dbReference type="SAM" id="Phobius"/>
    </source>
</evidence>
<dbReference type="EMBL" id="BLLK01000056">
    <property type="protein sequence ID" value="GFH56823.1"/>
    <property type="molecule type" value="Genomic_DNA"/>
</dbReference>
<sequence length="487" mass="56397">MMPTRLEKKEAKIFEKIPKVQLFKQDIGGHVSRGLISPKLYIDWSPPSDFQLIPVDKEGNIICKIDVSSFASRADYFRALRMDRNWANVAIRCCETGSFMSCRRSTYIPSAGWTCLTEYRTSVGEFEQFKLQFHPTSGAFTFKTHNNCYLDANRTFSTLVCRPAPTNEKGWLETSETNKTIASDRSWLISPKLKTSSSQERILFIGAYDETSILWNREMELYAEGELLVDNAKSCLLSNDYLNLLRKWMQEFAPKHFPRGGWTHWTKNDKFHHYLRLQANEEQEEVSFQSFVSIITTKNFSRSLCLECMNELMEIHLKYSKEATNKYLEKYKMRRDEAIRSELHHLMWTYDQFNEEAPLNKVLNEALQGIEKNMEKLNENIATAEDILVAAAELEEQCKLFRKRTKSLRKMTTMSWKDDWLDKSLIMVGGGIGMTAGALFGLLIGLLGGLGLTVPYYVCRKILTMYQPPPIREDMDESELDYAVLFN</sequence>
<evidence type="ECO:0000313" key="3">
    <source>
        <dbReference type="EMBL" id="GFH56823.1"/>
    </source>
</evidence>
<dbReference type="Proteomes" id="UP001054902">
    <property type="component" value="Unassembled WGS sequence"/>
</dbReference>
<dbReference type="AlphaFoldDB" id="A0AAD3HBB0"/>
<reference evidence="3 4" key="1">
    <citation type="journal article" date="2021" name="Sci. Rep.">
        <title>The genome of the diatom Chaetoceros tenuissimus carries an ancient integrated fragment of an extant virus.</title>
        <authorList>
            <person name="Hongo Y."/>
            <person name="Kimura K."/>
            <person name="Takaki Y."/>
            <person name="Yoshida Y."/>
            <person name="Baba S."/>
            <person name="Kobayashi G."/>
            <person name="Nagasaki K."/>
            <person name="Hano T."/>
            <person name="Tomaru Y."/>
        </authorList>
    </citation>
    <scope>NUCLEOTIDE SEQUENCE [LARGE SCALE GENOMIC DNA]</scope>
    <source>
        <strain evidence="3 4">NIES-3715</strain>
    </source>
</reference>
<keyword evidence="2" id="KW-0472">Membrane</keyword>
<dbReference type="Gene3D" id="2.80.10.50">
    <property type="match status" value="1"/>
</dbReference>
<protein>
    <submittedName>
        <fullName evidence="3">Uncharacterized protein</fullName>
    </submittedName>
</protein>
<proteinExistence type="predicted"/>
<keyword evidence="4" id="KW-1185">Reference proteome</keyword>
<comment type="caution">
    <text evidence="3">The sequence shown here is derived from an EMBL/GenBank/DDBJ whole genome shotgun (WGS) entry which is preliminary data.</text>
</comment>
<evidence type="ECO:0000313" key="4">
    <source>
        <dbReference type="Proteomes" id="UP001054902"/>
    </source>
</evidence>
<organism evidence="3 4">
    <name type="scientific">Chaetoceros tenuissimus</name>
    <dbReference type="NCBI Taxonomy" id="426638"/>
    <lineage>
        <taxon>Eukaryota</taxon>
        <taxon>Sar</taxon>
        <taxon>Stramenopiles</taxon>
        <taxon>Ochrophyta</taxon>
        <taxon>Bacillariophyta</taxon>
        <taxon>Coscinodiscophyceae</taxon>
        <taxon>Chaetocerotophycidae</taxon>
        <taxon>Chaetocerotales</taxon>
        <taxon>Chaetocerotaceae</taxon>
        <taxon>Chaetoceros</taxon>
    </lineage>
</organism>
<keyword evidence="2" id="KW-0812">Transmembrane</keyword>
<name>A0AAD3HBB0_9STRA</name>
<accession>A0AAD3HBB0</accession>
<feature type="coiled-coil region" evidence="1">
    <location>
        <begin position="360"/>
        <end position="411"/>
    </location>
</feature>
<evidence type="ECO:0000256" key="1">
    <source>
        <dbReference type="SAM" id="Coils"/>
    </source>
</evidence>
<keyword evidence="1" id="KW-0175">Coiled coil</keyword>
<keyword evidence="2" id="KW-1133">Transmembrane helix</keyword>
<feature type="transmembrane region" description="Helical" evidence="2">
    <location>
        <begin position="425"/>
        <end position="458"/>
    </location>
</feature>
<gene>
    <name evidence="3" type="ORF">CTEN210_13299</name>
</gene>